<feature type="non-terminal residue" evidence="1">
    <location>
        <position position="121"/>
    </location>
</feature>
<dbReference type="InterPro" id="IPR025332">
    <property type="entry name" value="DUF4238"/>
</dbReference>
<reference evidence="1 2" key="1">
    <citation type="submission" date="2018-11" db="EMBL/GenBank/DDBJ databases">
        <title>Enterobacteriaceae from Patient.</title>
        <authorList>
            <person name="Shen C."/>
            <person name="Yang Y."/>
            <person name="Tian G."/>
        </authorList>
    </citation>
    <scope>NUCLEOTIDE SEQUENCE [LARGE SCALE GENOMIC DNA]</scope>
    <source>
        <strain evidence="1 2">GBGD28</strain>
    </source>
</reference>
<evidence type="ECO:0000313" key="2">
    <source>
        <dbReference type="Proteomes" id="UP000271008"/>
    </source>
</evidence>
<protein>
    <recommendedName>
        <fullName evidence="3">DUF4238 domain-containing protein</fullName>
    </recommendedName>
</protein>
<evidence type="ECO:0000313" key="1">
    <source>
        <dbReference type="EMBL" id="RRD67045.1"/>
    </source>
</evidence>
<sequence length="121" mass="14183">MDYTKNQHVLSQWVLRNFRSDDTALYAKEKQRVWCHTVYMTPEKENVLHTQPLPISSVAVSKNCFRLIDAETGQPFDIEDELGVYERLLAGIVNDIIHEHNFSRLRHTHPDDFPVEKLTSF</sequence>
<organism evidence="1 2">
    <name type="scientific">Escherichia coli</name>
    <dbReference type="NCBI Taxonomy" id="562"/>
    <lineage>
        <taxon>Bacteria</taxon>
        <taxon>Pseudomonadati</taxon>
        <taxon>Pseudomonadota</taxon>
        <taxon>Gammaproteobacteria</taxon>
        <taxon>Enterobacterales</taxon>
        <taxon>Enterobacteriaceae</taxon>
        <taxon>Escherichia</taxon>
    </lineage>
</organism>
<accession>A0A3P1Y8Q4</accession>
<dbReference type="Pfam" id="PF14022">
    <property type="entry name" value="DUF4238"/>
    <property type="match status" value="1"/>
</dbReference>
<dbReference type="AlphaFoldDB" id="A0A3P1Y8Q4"/>
<evidence type="ECO:0008006" key="3">
    <source>
        <dbReference type="Google" id="ProtNLM"/>
    </source>
</evidence>
<gene>
    <name evidence="1" type="ORF">EIA08_29380</name>
</gene>
<dbReference type="Proteomes" id="UP000271008">
    <property type="component" value="Unassembled WGS sequence"/>
</dbReference>
<name>A0A3P1Y8Q4_ECOLX</name>
<dbReference type="EMBL" id="RQTU01000308">
    <property type="protein sequence ID" value="RRD67045.1"/>
    <property type="molecule type" value="Genomic_DNA"/>
</dbReference>
<proteinExistence type="predicted"/>
<dbReference type="RefSeq" id="WP_252151408.1">
    <property type="nucleotide sequence ID" value="NZ_RQTU01000308.1"/>
</dbReference>
<comment type="caution">
    <text evidence="1">The sequence shown here is derived from an EMBL/GenBank/DDBJ whole genome shotgun (WGS) entry which is preliminary data.</text>
</comment>